<comment type="subcellular location">
    <subcellularLocation>
        <location evidence="5">Cell membrane</location>
        <topology evidence="5">Multi-pass membrane protein</topology>
    </subcellularLocation>
</comment>
<feature type="transmembrane region" description="Helical" evidence="5">
    <location>
        <begin position="45"/>
        <end position="65"/>
    </location>
</feature>
<evidence type="ECO:0000256" key="5">
    <source>
        <dbReference type="HAMAP-Rule" id="MF_01600"/>
    </source>
</evidence>
<organism evidence="7 8">
    <name type="scientific">Pseudoclavibacter albus</name>
    <dbReference type="NCBI Taxonomy" id="272241"/>
    <lineage>
        <taxon>Bacteria</taxon>
        <taxon>Bacillati</taxon>
        <taxon>Actinomycetota</taxon>
        <taxon>Actinomycetes</taxon>
        <taxon>Micrococcales</taxon>
        <taxon>Microbacteriaceae</taxon>
        <taxon>Pseudoclavibacter</taxon>
    </lineage>
</organism>
<dbReference type="PANTHER" id="PTHR39344">
    <property type="entry name" value="UPF0182 PROTEIN SLL1060"/>
    <property type="match status" value="1"/>
</dbReference>
<comment type="caution">
    <text evidence="5">Lacks conserved residue(s) required for the propagation of feature annotation.</text>
</comment>
<evidence type="ECO:0000256" key="1">
    <source>
        <dbReference type="ARBA" id="ARBA00022475"/>
    </source>
</evidence>
<keyword evidence="1 5" id="KW-1003">Cell membrane</keyword>
<dbReference type="HAMAP" id="MF_01600">
    <property type="entry name" value="UPF0182"/>
    <property type="match status" value="1"/>
</dbReference>
<protein>
    <recommendedName>
        <fullName evidence="5">UPF0182 protein M3D15_07250</fullName>
    </recommendedName>
</protein>
<comment type="caution">
    <text evidence="7">The sequence shown here is derived from an EMBL/GenBank/DDBJ whole genome shotgun (WGS) entry which is preliminary data.</text>
</comment>
<dbReference type="RefSeq" id="WP_260104386.1">
    <property type="nucleotide sequence ID" value="NZ_JALXSQ010000026.1"/>
</dbReference>
<keyword evidence="8" id="KW-1185">Reference proteome</keyword>
<reference evidence="7 8" key="1">
    <citation type="submission" date="2022-04" db="EMBL/GenBank/DDBJ databases">
        <title>Human microbiome associated bacterial genomes.</title>
        <authorList>
            <person name="Sandstrom S."/>
            <person name="Salamzade R."/>
            <person name="Kalan L.R."/>
        </authorList>
    </citation>
    <scope>NUCLEOTIDE SEQUENCE [LARGE SCALE GENOMIC DNA]</scope>
    <source>
        <strain evidence="8">p3-SID1799</strain>
    </source>
</reference>
<feature type="transmembrane region" description="Helical" evidence="5">
    <location>
        <begin position="144"/>
        <end position="165"/>
    </location>
</feature>
<feature type="region of interest" description="Disordered" evidence="6">
    <location>
        <begin position="943"/>
        <end position="969"/>
    </location>
</feature>
<dbReference type="EMBL" id="JALXSQ010000026">
    <property type="protein sequence ID" value="MCT2043125.1"/>
    <property type="molecule type" value="Genomic_DNA"/>
</dbReference>
<dbReference type="Proteomes" id="UP001525379">
    <property type="component" value="Unassembled WGS sequence"/>
</dbReference>
<feature type="transmembrane region" description="Helical" evidence="5">
    <location>
        <begin position="186"/>
        <end position="207"/>
    </location>
</feature>
<dbReference type="Pfam" id="PF03699">
    <property type="entry name" value="UPF0182"/>
    <property type="match status" value="1"/>
</dbReference>
<evidence type="ECO:0000313" key="7">
    <source>
        <dbReference type="EMBL" id="MCT2043125.1"/>
    </source>
</evidence>
<dbReference type="PANTHER" id="PTHR39344:SF1">
    <property type="entry name" value="UPF0182 PROTEIN SLL1060"/>
    <property type="match status" value="1"/>
</dbReference>
<evidence type="ECO:0000313" key="8">
    <source>
        <dbReference type="Proteomes" id="UP001525379"/>
    </source>
</evidence>
<gene>
    <name evidence="7" type="ORF">M3D15_07250</name>
</gene>
<evidence type="ECO:0000256" key="2">
    <source>
        <dbReference type="ARBA" id="ARBA00022692"/>
    </source>
</evidence>
<comment type="similarity">
    <text evidence="5">Belongs to the UPF0182 family.</text>
</comment>
<feature type="transmembrane region" description="Helical" evidence="5">
    <location>
        <begin position="91"/>
        <end position="109"/>
    </location>
</feature>
<evidence type="ECO:0000256" key="4">
    <source>
        <dbReference type="ARBA" id="ARBA00023136"/>
    </source>
</evidence>
<dbReference type="InterPro" id="IPR005372">
    <property type="entry name" value="UPF0182"/>
</dbReference>
<proteinExistence type="inferred from homology"/>
<evidence type="ECO:0000256" key="6">
    <source>
        <dbReference type="SAM" id="MobiDB-lite"/>
    </source>
</evidence>
<evidence type="ECO:0000256" key="3">
    <source>
        <dbReference type="ARBA" id="ARBA00022989"/>
    </source>
</evidence>
<keyword evidence="4 5" id="KW-0472">Membrane</keyword>
<feature type="transmembrane region" description="Helical" evidence="5">
    <location>
        <begin position="262"/>
        <end position="282"/>
    </location>
</feature>
<accession>A0ABT2HYD1</accession>
<feature type="compositionally biased region" description="Pro residues" evidence="6">
    <location>
        <begin position="960"/>
        <end position="969"/>
    </location>
</feature>
<keyword evidence="2 5" id="KW-0812">Transmembrane</keyword>
<feature type="region of interest" description="Disordered" evidence="6">
    <location>
        <begin position="859"/>
        <end position="890"/>
    </location>
</feature>
<feature type="transmembrane region" description="Helical" evidence="5">
    <location>
        <begin position="230"/>
        <end position="255"/>
    </location>
</feature>
<keyword evidence="3 5" id="KW-1133">Transmembrane helix</keyword>
<name>A0ABT2HYD1_9MICO</name>
<sequence length="969" mass="104758">MTIIAVIVLAMVFFWFANFYADILWFDQLGFLSVLVTQWVGFASMFAAAFVGMALPLAIALQIAYRSRPVYAKLNAQLDRYQQVIEPLRRLMMFGVPVIAGVFAGLSAAPRWPIAMQFFHAQPVGQADPEFGMDAGFYMFQLPFWQALVGFVSAVSLMCLIATVLTQYLYGGIRITGRELVIARPARISIGALAALYLVVQAVSVWLDRYALVSQHSGKWTGALYTDTHAAIPGLTIVSGAAAIVAVLFIIAAIAGRWRLPLVGSALLVVVALVVGAGYPGLVQAFQVGPSEQQLEAPYIERNIAATRTAYGIDNVEEVSYSATTKASAGQLREDAETTTNIRLLDPSVIEQTFAQNEQERAYYGFPNTLDVDRYEKDGKTKDAVVAVREVNQAGLGGDAQSWVNQALVYTHGYGLVAAYGNQPSNEGTPVYFANGMPQQGDIKVDEPRVYFGESSPLYSIVGAPEDTTPVELDYAAGQDGASQTYNTFKGDGGPKLDNLLNRLVYALKFQSEQIVLSENVNDYSQILYDRDPTKRVQEVAPYLTIDSDPYPTVVDGQIVWVVDGYTTSNAYPYSQQRSFNDMIADTKTQAGAQLDSLNYIRNSVKATVNAYDGSVHLYAWDENDPVLKTWQQIFPGTIEPMSNMSAELMSHVRYPSDLFKVQRQMLATYHVTDPNVFYSQLNAWQTPADPTAPADKAKAQPPYYLTMQMPGGKPDYSIYSTFIPLQNPNGESRNVLTGYLSANSNAGSEAGKVSDGYGKLTLLRIDNADVPGPGQVQNAFTSDPAVSSELNLLKQGNTQVIHGNLLTLPVGDGLLYVQPVYVKSTGETSYPILRRVLVSFGDKIAFKPTLEEALNEVFGGDSGADAGDAETSPDAGQGKPGDPAKPEQSTAEKLSQAIADATTALDERTKAYQANDLVAAAEADKKLTEALGKVSSLNSQLIAEQGSAGDAGSTATPPAETPAPTPTP</sequence>